<sequence>MALYLLDKNIVEDIKKSLKGVPTSGVALARAIDRKGNIASPLLSIMEGSSQRGQTGAELHDQLMVESQAVGMFYHHARTDAEYLQEMGTSAAAAFAPHMREKSSALVPLAMELQRLLPQQRNYLDARSELPKIDALAVEHGVPLAHPLVTAAVACLYGNVAARGVLKPAVNPTSEGAYNAVADFRLMMETAYIRNMWNERGSRQSVRLHSADKHLNTLSRLLEIKVQTAFSSEEAAREIVSFESTMKKELLPSLREREKEMQRALDYLRASRDGEKAVLA</sequence>
<reference evidence="1 2" key="1">
    <citation type="submission" date="2021-12" db="EMBL/GenBank/DDBJ databases">
        <title>Genome seq of P8.</title>
        <authorList>
            <person name="Seo T."/>
        </authorList>
    </citation>
    <scope>NUCLEOTIDE SEQUENCE [LARGE SCALE GENOMIC DNA]</scope>
    <source>
        <strain evidence="1 2">P8</strain>
    </source>
</reference>
<gene>
    <name evidence="1" type="ORF">LXT13_07330</name>
</gene>
<dbReference type="Proteomes" id="UP001200741">
    <property type="component" value="Unassembled WGS sequence"/>
</dbReference>
<organism evidence="1 2">
    <name type="scientific">Pelomonas cellulosilytica</name>
    <dbReference type="NCBI Taxonomy" id="2906762"/>
    <lineage>
        <taxon>Bacteria</taxon>
        <taxon>Pseudomonadati</taxon>
        <taxon>Pseudomonadota</taxon>
        <taxon>Betaproteobacteria</taxon>
        <taxon>Burkholderiales</taxon>
        <taxon>Sphaerotilaceae</taxon>
        <taxon>Roseateles</taxon>
    </lineage>
</organism>
<accession>A0ABS8XR02</accession>
<evidence type="ECO:0000313" key="1">
    <source>
        <dbReference type="EMBL" id="MCE4554258.1"/>
    </source>
</evidence>
<protein>
    <submittedName>
        <fullName evidence="1">Uncharacterized protein</fullName>
    </submittedName>
</protein>
<name>A0ABS8XR02_9BURK</name>
<comment type="caution">
    <text evidence="1">The sequence shown here is derived from an EMBL/GenBank/DDBJ whole genome shotgun (WGS) entry which is preliminary data.</text>
</comment>
<dbReference type="RefSeq" id="WP_233371164.1">
    <property type="nucleotide sequence ID" value="NZ_JAJTWU010000002.1"/>
</dbReference>
<evidence type="ECO:0000313" key="2">
    <source>
        <dbReference type="Proteomes" id="UP001200741"/>
    </source>
</evidence>
<dbReference type="EMBL" id="JAJTWU010000002">
    <property type="protein sequence ID" value="MCE4554258.1"/>
    <property type="molecule type" value="Genomic_DNA"/>
</dbReference>
<keyword evidence="2" id="KW-1185">Reference proteome</keyword>
<proteinExistence type="predicted"/>